<dbReference type="STRING" id="406817.XNC1_0286"/>
<keyword evidence="2" id="KW-1185">Reference proteome</keyword>
<dbReference type="EMBL" id="FN667742">
    <property type="protein sequence ID" value="CBJ88369.1"/>
    <property type="molecule type" value="Genomic_DNA"/>
</dbReference>
<dbReference type="AlphaFoldDB" id="D3VH84"/>
<evidence type="ECO:0000313" key="2">
    <source>
        <dbReference type="Proteomes" id="UP000008075"/>
    </source>
</evidence>
<evidence type="ECO:0000313" key="1">
    <source>
        <dbReference type="EMBL" id="CBJ88369.1"/>
    </source>
</evidence>
<proteinExistence type="predicted"/>
<name>D3VH84_XENNA</name>
<dbReference type="HOGENOM" id="CLU_3224082_0_0_6"/>
<protein>
    <submittedName>
        <fullName evidence="1">Uncharacterized protein</fullName>
    </submittedName>
</protein>
<gene>
    <name evidence="1" type="ordered locus">XNC1_0286</name>
</gene>
<sequence length="44" mass="5130">MAVVYQTLHLKDKPTVNQCLYLIEKIKKSEMQNATQMSGILTRY</sequence>
<organism evidence="1 2">
    <name type="scientific">Xenorhabdus nematophila (strain ATCC 19061 / DSM 3370 / CCUG 14189 / LMG 1036 / NCIMB 9965 / AN6)</name>
    <dbReference type="NCBI Taxonomy" id="406817"/>
    <lineage>
        <taxon>Bacteria</taxon>
        <taxon>Pseudomonadati</taxon>
        <taxon>Pseudomonadota</taxon>
        <taxon>Gammaproteobacteria</taxon>
        <taxon>Enterobacterales</taxon>
        <taxon>Morganellaceae</taxon>
        <taxon>Xenorhabdus</taxon>
    </lineage>
</organism>
<reference evidence="1 2" key="1">
    <citation type="journal article" date="2011" name="PLoS ONE">
        <title>The entomopathogenic bacterial endosymbionts xenorhabdus and photorhabdus: convergent lifestyles from divergent genomes.</title>
        <authorList>
            <person name="Chaston J.M."/>
            <person name="Suen G."/>
            <person name="Tucker S.L."/>
            <person name="Andersen A.W."/>
            <person name="Bhasin A."/>
            <person name="Bode E."/>
            <person name="Bode H.B."/>
            <person name="Brachmann A.O."/>
            <person name="Cowles C.E."/>
            <person name="Cowles K.N."/>
            <person name="Darby C."/>
            <person name="de Leon L."/>
            <person name="Drace K."/>
            <person name="Du Z."/>
            <person name="Givaudan A."/>
            <person name="Herbert Tran E.E."/>
            <person name="Jewell K.A."/>
            <person name="Knack J.J."/>
            <person name="Krasomil-Osterfeld K.C."/>
            <person name="Kukor R."/>
            <person name="Lanois A."/>
            <person name="Latreille P."/>
            <person name="Leimgruber N.K."/>
            <person name="Lipke C.M."/>
            <person name="Liu R."/>
            <person name="Lu X."/>
            <person name="Martens E.C."/>
            <person name="Marri P.R."/>
            <person name="Medigue C."/>
            <person name="Menard M.L."/>
            <person name="Miller N.M."/>
            <person name="Morales-Soto N."/>
            <person name="Norton S."/>
            <person name="Ogier J.C."/>
            <person name="Orchard S.S."/>
            <person name="Park D."/>
            <person name="Park Y."/>
            <person name="Qurollo B.A."/>
            <person name="Sugar D.R."/>
            <person name="Richards G.R."/>
            <person name="Rouy Z."/>
            <person name="Slominski B."/>
            <person name="Slominski K."/>
            <person name="Snyder H."/>
            <person name="Tjaden B.C."/>
            <person name="van der Hoeven R."/>
            <person name="Welch R.D."/>
            <person name="Wheeler C."/>
            <person name="Xiang B."/>
            <person name="Barbazuk B."/>
            <person name="Gaudriault S."/>
            <person name="Goodner B."/>
            <person name="Slater S.C."/>
            <person name="Forst S."/>
            <person name="Goldman B.S."/>
            <person name="Goodrich-Blair H."/>
        </authorList>
    </citation>
    <scope>NUCLEOTIDE SEQUENCE [LARGE SCALE GENOMIC DNA]</scope>
    <source>
        <strain evidence="2">ATCC 19061 / DSM 3370 / CCUG 14189 / LMG 1036 / NCIMB 9965 / AN6</strain>
    </source>
</reference>
<accession>D3VH84</accession>
<dbReference type="Proteomes" id="UP000008075">
    <property type="component" value="Chromosome"/>
</dbReference>
<dbReference type="KEGG" id="xne:XNC1_0286"/>